<proteinExistence type="predicted"/>
<dbReference type="AlphaFoldDB" id="A0A268F777"/>
<reference evidence="1 2" key="1">
    <citation type="submission" date="2017-07" db="EMBL/GenBank/DDBJ databases">
        <title>Isolation and whole genome analysis of endospore-forming bacteria from heroin.</title>
        <authorList>
            <person name="Kalinowski J."/>
            <person name="Ahrens B."/>
            <person name="Al-Dilaimi A."/>
            <person name="Winkler A."/>
            <person name="Wibberg D."/>
            <person name="Schleenbecker U."/>
            <person name="Ruckert C."/>
            <person name="Wolfel R."/>
            <person name="Grass G."/>
        </authorList>
    </citation>
    <scope>NUCLEOTIDE SEQUENCE [LARGE SCALE GENOMIC DNA]</scope>
    <source>
        <strain evidence="1 2">7521-2</strain>
    </source>
</reference>
<dbReference type="PROSITE" id="PS51257">
    <property type="entry name" value="PROKAR_LIPOPROTEIN"/>
    <property type="match status" value="1"/>
</dbReference>
<comment type="caution">
    <text evidence="1">The sequence shown here is derived from an EMBL/GenBank/DDBJ whole genome shotgun (WGS) entry which is preliminary data.</text>
</comment>
<evidence type="ECO:0000313" key="1">
    <source>
        <dbReference type="EMBL" id="PAD81235.1"/>
    </source>
</evidence>
<name>A0A268F777_NIACI</name>
<dbReference type="NCBIfam" id="NF033193">
    <property type="entry name" value="lipo_NDxxF"/>
    <property type="match status" value="1"/>
</dbReference>
<sequence length="206" mass="23929">MKKIFLSILFLFILSACSNEENISTSENQIPDTKNVEIPSIIFSSDKQNSVIDEKEMKSSIKTYLDTYEALQLASYPFQEMIDEEKELTKSELEKLDQIYRLTKENDENFSNYISQNTLPEGYLEESERISRYITGVNEIIYEIDTMLNQLTDDIEKEVIPTVNFDSINKKSDVVNGREQKKIEEFLERKNIDTKAFGKNSQGKTE</sequence>
<gene>
    <name evidence="1" type="ORF">CHH57_20750</name>
</gene>
<dbReference type="InterPro" id="IPR047903">
    <property type="entry name" value="NDxxF_lipo"/>
</dbReference>
<organism evidence="1 2">
    <name type="scientific">Niallia circulans</name>
    <name type="common">Bacillus circulans</name>
    <dbReference type="NCBI Taxonomy" id="1397"/>
    <lineage>
        <taxon>Bacteria</taxon>
        <taxon>Bacillati</taxon>
        <taxon>Bacillota</taxon>
        <taxon>Bacilli</taxon>
        <taxon>Bacillales</taxon>
        <taxon>Bacillaceae</taxon>
        <taxon>Niallia</taxon>
    </lineage>
</organism>
<dbReference type="EMBL" id="NPBQ01000129">
    <property type="protein sequence ID" value="PAD81235.1"/>
    <property type="molecule type" value="Genomic_DNA"/>
</dbReference>
<protein>
    <submittedName>
        <fullName evidence="1">Uncharacterized protein</fullName>
    </submittedName>
</protein>
<dbReference type="RefSeq" id="WP_095333333.1">
    <property type="nucleotide sequence ID" value="NZ_CP026031.1"/>
</dbReference>
<dbReference type="KEGG" id="bcir:C2I06_22060"/>
<accession>A0A268F777</accession>
<evidence type="ECO:0000313" key="2">
    <source>
        <dbReference type="Proteomes" id="UP000216961"/>
    </source>
</evidence>
<dbReference type="Proteomes" id="UP000216961">
    <property type="component" value="Unassembled WGS sequence"/>
</dbReference>